<dbReference type="Pfam" id="PF04909">
    <property type="entry name" value="Amidohydro_2"/>
    <property type="match status" value="1"/>
</dbReference>
<dbReference type="GO" id="GO:0019748">
    <property type="term" value="P:secondary metabolic process"/>
    <property type="evidence" value="ECO:0007669"/>
    <property type="project" value="TreeGrafter"/>
</dbReference>
<evidence type="ECO:0000313" key="4">
    <source>
        <dbReference type="Proteomes" id="UP000823821"/>
    </source>
</evidence>
<reference evidence="3" key="2">
    <citation type="submission" date="2021-04" db="EMBL/GenBank/DDBJ databases">
        <authorList>
            <person name="Gilroy R."/>
        </authorList>
    </citation>
    <scope>NUCLEOTIDE SEQUENCE</scope>
    <source>
        <strain evidence="3">5032</strain>
    </source>
</reference>
<evidence type="ECO:0000259" key="2">
    <source>
        <dbReference type="Pfam" id="PF04909"/>
    </source>
</evidence>
<dbReference type="InterPro" id="IPR032466">
    <property type="entry name" value="Metal_Hydrolase"/>
</dbReference>
<reference evidence="3" key="1">
    <citation type="journal article" date="2021" name="PeerJ">
        <title>Extensive microbial diversity within the chicken gut microbiome revealed by metagenomics and culture.</title>
        <authorList>
            <person name="Gilroy R."/>
            <person name="Ravi A."/>
            <person name="Getino M."/>
            <person name="Pursley I."/>
            <person name="Horton D.L."/>
            <person name="Alikhan N.F."/>
            <person name="Baker D."/>
            <person name="Gharbi K."/>
            <person name="Hall N."/>
            <person name="Watson M."/>
            <person name="Adriaenssens E.M."/>
            <person name="Foster-Nyarko E."/>
            <person name="Jarju S."/>
            <person name="Secka A."/>
            <person name="Antonio M."/>
            <person name="Oren A."/>
            <person name="Chaudhuri R.R."/>
            <person name="La Ragione R."/>
            <person name="Hildebrand F."/>
            <person name="Pallen M.J."/>
        </authorList>
    </citation>
    <scope>NUCLEOTIDE SEQUENCE</scope>
    <source>
        <strain evidence="3">5032</strain>
    </source>
</reference>
<dbReference type="InterPro" id="IPR032465">
    <property type="entry name" value="ACMSD"/>
</dbReference>
<dbReference type="GO" id="GO:0005737">
    <property type="term" value="C:cytoplasm"/>
    <property type="evidence" value="ECO:0007669"/>
    <property type="project" value="TreeGrafter"/>
</dbReference>
<dbReference type="InterPro" id="IPR006680">
    <property type="entry name" value="Amidohydro-rel"/>
</dbReference>
<dbReference type="GO" id="GO:0016787">
    <property type="term" value="F:hydrolase activity"/>
    <property type="evidence" value="ECO:0007669"/>
    <property type="project" value="InterPro"/>
</dbReference>
<protein>
    <submittedName>
        <fullName evidence="3">Amidohydrolase family protein</fullName>
    </submittedName>
</protein>
<evidence type="ECO:0000313" key="3">
    <source>
        <dbReference type="EMBL" id="HJA78299.1"/>
    </source>
</evidence>
<evidence type="ECO:0000256" key="1">
    <source>
        <dbReference type="ARBA" id="ARBA00023239"/>
    </source>
</evidence>
<dbReference type="SUPFAM" id="SSF51556">
    <property type="entry name" value="Metallo-dependent hydrolases"/>
    <property type="match status" value="1"/>
</dbReference>
<gene>
    <name evidence="3" type="ORF">H9784_01825</name>
</gene>
<sequence>MRIDIHTHAFHPKIAAKAVAHLDQSYDVHCQGDGTVEHLLACQRAAGVDRCVVLCAATTPAQVIPANNYARELQRAHPEIIGFGTLHPAYARWEEELHNMERDGLRGIKLHPDFQGFRLDDPRLLPMFEAAQGRFIFEIHIGSSQPAAQAPSCPLKLAAIARAFPGLTLIAAHFGGYLMWDLAAEALAGFDNVWFDTSSTSPFTPPGLLRRLLDAHPLERFLFGSDWPLYDPAEEQQRLQRVGGLSDNALERILTNAAQLPGLL</sequence>
<dbReference type="CDD" id="cd01292">
    <property type="entry name" value="metallo-dependent_hydrolases"/>
    <property type="match status" value="1"/>
</dbReference>
<feature type="domain" description="Amidohydrolase-related" evidence="2">
    <location>
        <begin position="3"/>
        <end position="258"/>
    </location>
</feature>
<dbReference type="Gene3D" id="3.20.20.140">
    <property type="entry name" value="Metal-dependent hydrolases"/>
    <property type="match status" value="1"/>
</dbReference>
<comment type="caution">
    <text evidence="3">The sequence shown here is derived from an EMBL/GenBank/DDBJ whole genome shotgun (WGS) entry which is preliminary data.</text>
</comment>
<dbReference type="EMBL" id="DWZD01000013">
    <property type="protein sequence ID" value="HJA78299.1"/>
    <property type="molecule type" value="Genomic_DNA"/>
</dbReference>
<proteinExistence type="predicted"/>
<accession>A0A9D2KQ88</accession>
<dbReference type="AlphaFoldDB" id="A0A9D2KQ88"/>
<organism evidence="3 4">
    <name type="scientific">Candidatus Desulfovibrio intestinavium</name>
    <dbReference type="NCBI Taxonomy" id="2838534"/>
    <lineage>
        <taxon>Bacteria</taxon>
        <taxon>Pseudomonadati</taxon>
        <taxon>Thermodesulfobacteriota</taxon>
        <taxon>Desulfovibrionia</taxon>
        <taxon>Desulfovibrionales</taxon>
        <taxon>Desulfovibrionaceae</taxon>
        <taxon>Desulfovibrio</taxon>
    </lineage>
</organism>
<name>A0A9D2KQ88_9BACT</name>
<dbReference type="Proteomes" id="UP000823821">
    <property type="component" value="Unassembled WGS sequence"/>
</dbReference>
<dbReference type="PANTHER" id="PTHR21240:SF28">
    <property type="entry name" value="ISO-OROTATE DECARBOXYLASE (EUROFUNG)"/>
    <property type="match status" value="1"/>
</dbReference>
<dbReference type="PANTHER" id="PTHR21240">
    <property type="entry name" value="2-AMINO-3-CARBOXYLMUCONATE-6-SEMIALDEHYDE DECARBOXYLASE"/>
    <property type="match status" value="1"/>
</dbReference>
<keyword evidence="1" id="KW-0456">Lyase</keyword>
<dbReference type="GO" id="GO:0016831">
    <property type="term" value="F:carboxy-lyase activity"/>
    <property type="evidence" value="ECO:0007669"/>
    <property type="project" value="InterPro"/>
</dbReference>